<dbReference type="InterPro" id="IPR020845">
    <property type="entry name" value="AMP-binding_CS"/>
</dbReference>
<dbReference type="InterPro" id="IPR017529">
    <property type="entry name" value="AcylCoA_ligase_PEP_1"/>
</dbReference>
<feature type="domain" description="AMP-binding enzyme C-terminal" evidence="2">
    <location>
        <begin position="417"/>
        <end position="492"/>
    </location>
</feature>
<protein>
    <submittedName>
        <fullName evidence="3">Acyl-CoA ligase (AMP-forming), exosortase A system-associated</fullName>
    </submittedName>
</protein>
<organism evidence="3 4">
    <name type="scientific">Qipengyuania algicida</name>
    <dbReference type="NCBI Taxonomy" id="1836209"/>
    <lineage>
        <taxon>Bacteria</taxon>
        <taxon>Pseudomonadati</taxon>
        <taxon>Pseudomonadota</taxon>
        <taxon>Alphaproteobacteria</taxon>
        <taxon>Sphingomonadales</taxon>
        <taxon>Erythrobacteraceae</taxon>
        <taxon>Qipengyuania</taxon>
    </lineage>
</organism>
<evidence type="ECO:0000313" key="4">
    <source>
        <dbReference type="Proteomes" id="UP000439780"/>
    </source>
</evidence>
<dbReference type="Gene3D" id="3.30.300.30">
    <property type="match status" value="1"/>
</dbReference>
<dbReference type="GO" id="GO:0016877">
    <property type="term" value="F:ligase activity, forming carbon-sulfur bonds"/>
    <property type="evidence" value="ECO:0007669"/>
    <property type="project" value="UniProtKB-ARBA"/>
</dbReference>
<keyword evidence="3" id="KW-0436">Ligase</keyword>
<dbReference type="Gene3D" id="3.40.50.12780">
    <property type="entry name" value="N-terminal domain of ligase-like"/>
    <property type="match status" value="1"/>
</dbReference>
<evidence type="ECO:0000313" key="3">
    <source>
        <dbReference type="EMBL" id="MXP28953.1"/>
    </source>
</evidence>
<dbReference type="InterPro" id="IPR025110">
    <property type="entry name" value="AMP-bd_C"/>
</dbReference>
<proteinExistence type="predicted"/>
<evidence type="ECO:0000259" key="2">
    <source>
        <dbReference type="Pfam" id="PF13193"/>
    </source>
</evidence>
<dbReference type="PANTHER" id="PTHR43767">
    <property type="entry name" value="LONG-CHAIN-FATTY-ACID--COA LIGASE"/>
    <property type="match status" value="1"/>
</dbReference>
<dbReference type="Proteomes" id="UP000439780">
    <property type="component" value="Unassembled WGS sequence"/>
</dbReference>
<comment type="caution">
    <text evidence="3">The sequence shown here is derived from an EMBL/GenBank/DDBJ whole genome shotgun (WGS) entry which is preliminary data.</text>
</comment>
<dbReference type="InterPro" id="IPR000873">
    <property type="entry name" value="AMP-dep_synth/lig_dom"/>
</dbReference>
<dbReference type="EMBL" id="WTYA01000006">
    <property type="protein sequence ID" value="MXP28953.1"/>
    <property type="molecule type" value="Genomic_DNA"/>
</dbReference>
<dbReference type="OrthoDB" id="7415522at2"/>
<dbReference type="RefSeq" id="WP_160753257.1">
    <property type="nucleotide sequence ID" value="NZ_WTYA01000006.1"/>
</dbReference>
<keyword evidence="4" id="KW-1185">Reference proteome</keyword>
<dbReference type="PROSITE" id="PS00455">
    <property type="entry name" value="AMP_BINDING"/>
    <property type="match status" value="1"/>
</dbReference>
<accession>A0A845AIE6</accession>
<name>A0A845AIE6_9SPHN</name>
<dbReference type="PANTHER" id="PTHR43767:SF10">
    <property type="entry name" value="SURFACTIN SYNTHASE SUBUNIT 1"/>
    <property type="match status" value="1"/>
</dbReference>
<dbReference type="NCBIfam" id="TIGR03098">
    <property type="entry name" value="ligase_PEP_1"/>
    <property type="match status" value="1"/>
</dbReference>
<dbReference type="AlphaFoldDB" id="A0A845AIE6"/>
<dbReference type="InterPro" id="IPR042099">
    <property type="entry name" value="ANL_N_sf"/>
</dbReference>
<dbReference type="SUPFAM" id="SSF56801">
    <property type="entry name" value="Acetyl-CoA synthetase-like"/>
    <property type="match status" value="1"/>
</dbReference>
<feature type="domain" description="AMP-dependent synthetase/ligase" evidence="1">
    <location>
        <begin position="16"/>
        <end position="358"/>
    </location>
</feature>
<dbReference type="InterPro" id="IPR050237">
    <property type="entry name" value="ATP-dep_AMP-bd_enzyme"/>
</dbReference>
<evidence type="ECO:0000259" key="1">
    <source>
        <dbReference type="Pfam" id="PF00501"/>
    </source>
</evidence>
<gene>
    <name evidence="3" type="ORF">GRI58_08975</name>
</gene>
<dbReference type="InterPro" id="IPR045851">
    <property type="entry name" value="AMP-bd_C_sf"/>
</dbReference>
<sequence>MDYATPHPIDHLALMGHPDAPALVLRGEVLSYAMLDERVAGLAGWLAARCEEGERVASWAAKGELTCLLPLAAARAGLVHVPINPLLKRAQVAYILADSGARLLLGTKARLATLENADIPENCEVIAEVDAIAQSRACPQRPGASDRDPETLAAILYTSGSTGKPKGVMLSHANMWLGAVSVAQYLKLADDDVTLAVLPLSFDYGQNQLLSTWYAGGRVIPLDYLLPRDVSKACARHRVTTLAAVPPLWWQLVAIEWSDEARGALRRLTNSGGALTTELVTNLRRIFPHVDLYPMYGLTEAFRSTYLDPALVDAHPTSMGRAIPFAEILVVDEQGGPVPAEQEGELVHCGPLVAQGYWQDPVRTAERFRPAPAHSKYGGTAVWSGDRVIRGKDGLLYFVGRRDAMIKSAGNRISPQEIEDAAVATGLVADAVALGAADERLGQAVVLFVRSAPGIRPDEDALAKALASELPNFMQPRTIFWREELPLNPNGKIDRAALAKEIDA</sequence>
<reference evidence="3 4" key="1">
    <citation type="submission" date="2019-12" db="EMBL/GenBank/DDBJ databases">
        <title>Genomic-based taxomic classification of the family Erythrobacteraceae.</title>
        <authorList>
            <person name="Xu L."/>
        </authorList>
    </citation>
    <scope>NUCLEOTIDE SEQUENCE [LARGE SCALE GENOMIC DNA]</scope>
    <source>
        <strain evidence="3 4">KEMB 9005-328</strain>
    </source>
</reference>
<dbReference type="Pfam" id="PF13193">
    <property type="entry name" value="AMP-binding_C"/>
    <property type="match status" value="1"/>
</dbReference>
<dbReference type="Pfam" id="PF00501">
    <property type="entry name" value="AMP-binding"/>
    <property type="match status" value="1"/>
</dbReference>